<accession>A0AAY5F378</accession>
<name>A0AAY5F378_ELEEL</name>
<protein>
    <submittedName>
        <fullName evidence="1">Uncharacterized protein</fullName>
    </submittedName>
</protein>
<reference evidence="1" key="3">
    <citation type="submission" date="2025-09" db="UniProtKB">
        <authorList>
            <consortium name="Ensembl"/>
        </authorList>
    </citation>
    <scope>IDENTIFICATION</scope>
</reference>
<dbReference type="AlphaFoldDB" id="A0AAY5F378"/>
<dbReference type="Ensembl" id="ENSEEET00000057430.1">
    <property type="protein sequence ID" value="ENSEEEP00000063410.1"/>
    <property type="gene ID" value="ENSEEEG00000028110.1"/>
</dbReference>
<reference evidence="1 2" key="1">
    <citation type="submission" date="2020-05" db="EMBL/GenBank/DDBJ databases">
        <title>Electrophorus electricus (electric eel) genome, fEleEle1, primary haplotype.</title>
        <authorList>
            <person name="Myers G."/>
            <person name="Meyer A."/>
            <person name="Fedrigo O."/>
            <person name="Formenti G."/>
            <person name="Rhie A."/>
            <person name="Tracey A."/>
            <person name="Sims Y."/>
            <person name="Jarvis E.D."/>
        </authorList>
    </citation>
    <scope>NUCLEOTIDE SEQUENCE [LARGE SCALE GENOMIC DNA]</scope>
</reference>
<evidence type="ECO:0000313" key="2">
    <source>
        <dbReference type="Proteomes" id="UP000314983"/>
    </source>
</evidence>
<dbReference type="GO" id="GO:0001836">
    <property type="term" value="P:release of cytochrome c from mitochondria"/>
    <property type="evidence" value="ECO:0007669"/>
    <property type="project" value="InterPro"/>
</dbReference>
<dbReference type="Proteomes" id="UP000314983">
    <property type="component" value="Chromosome 17"/>
</dbReference>
<keyword evidence="2" id="KW-1185">Reference proteome</keyword>
<dbReference type="InterPro" id="IPR024140">
    <property type="entry name" value="Noxa"/>
</dbReference>
<proteinExistence type="predicted"/>
<organism evidence="1 2">
    <name type="scientific">Electrophorus electricus</name>
    <name type="common">Electric eel</name>
    <name type="synonym">Gymnotus electricus</name>
    <dbReference type="NCBI Taxonomy" id="8005"/>
    <lineage>
        <taxon>Eukaryota</taxon>
        <taxon>Metazoa</taxon>
        <taxon>Chordata</taxon>
        <taxon>Craniata</taxon>
        <taxon>Vertebrata</taxon>
        <taxon>Euteleostomi</taxon>
        <taxon>Actinopterygii</taxon>
        <taxon>Neopterygii</taxon>
        <taxon>Teleostei</taxon>
        <taxon>Ostariophysi</taxon>
        <taxon>Gymnotiformes</taxon>
        <taxon>Gymnotoidei</taxon>
        <taxon>Gymnotidae</taxon>
        <taxon>Electrophorus</taxon>
    </lineage>
</organism>
<reference evidence="1" key="2">
    <citation type="submission" date="2025-08" db="UniProtKB">
        <authorList>
            <consortium name="Ensembl"/>
        </authorList>
    </citation>
    <scope>IDENTIFICATION</scope>
</reference>
<dbReference type="GO" id="GO:0043065">
    <property type="term" value="P:positive regulation of apoptotic process"/>
    <property type="evidence" value="ECO:0007669"/>
    <property type="project" value="InterPro"/>
</dbReference>
<dbReference type="Pfam" id="PF15150">
    <property type="entry name" value="PMAIP1"/>
    <property type="match status" value="1"/>
</dbReference>
<sequence>SLFLQVNANYKQTVVSECACQLRRMGDMINWKYVLLHLIARNYKPVVKIK</sequence>
<evidence type="ECO:0000313" key="1">
    <source>
        <dbReference type="Ensembl" id="ENSEEEP00000063410.1"/>
    </source>
</evidence>
<dbReference type="GO" id="GO:0006974">
    <property type="term" value="P:DNA damage response"/>
    <property type="evidence" value="ECO:0007669"/>
    <property type="project" value="InterPro"/>
</dbReference>